<keyword evidence="7" id="KW-0175">Coiled coil</keyword>
<evidence type="ECO:0000256" key="1">
    <source>
        <dbReference type="ARBA" id="ARBA00004123"/>
    </source>
</evidence>
<feature type="coiled-coil region" evidence="7">
    <location>
        <begin position="326"/>
        <end position="353"/>
    </location>
</feature>
<sequence length="435" mass="47951">MSNEDVIMTDPASCMAQGKRSYLLSDFNSAVTFFGQACMLLSEKHGEVANELADPYLNYGRALLNLNREEQGVLGPNVPGTEDAEEEEVEEDGNEEKEEAKTDDQAETNDDKVEASEDKLETSDEKMETIDEKVETSEEKVETSEEKVETSDDKPTNGEKSKEEPEETDAKPETSTDATEAKENGEASHSEQNGEANESEDEDDDENKSNLQLAWEVLELSKVIYSRLPDSESKLAEIHRLLGEVAMESNNLDDAVNDLEKSLELYRGLTPKDSRCIADVLYQLGLASSLQNDFEKAIERFTESTDLIKGSIHDLQQDPPIIFDSSINVEQELKELKELLPEIEAKIADMREMDQNTAKAVLENVKKYMSGETTNGAGPSGAGSSGSSSASTSTAKEVKDISHLVRKSKRKNEDETSELASPCKKPVISPSEKSV</sequence>
<feature type="compositionally biased region" description="Low complexity" evidence="8">
    <location>
        <begin position="385"/>
        <end position="395"/>
    </location>
</feature>
<feature type="region of interest" description="Disordered" evidence="8">
    <location>
        <begin position="70"/>
        <end position="208"/>
    </location>
</feature>
<evidence type="ECO:0000313" key="9">
    <source>
        <dbReference type="EMBL" id="KAL3386130.1"/>
    </source>
</evidence>
<keyword evidence="4 6" id="KW-0802">TPR repeat</keyword>
<comment type="subcellular location">
    <subcellularLocation>
        <location evidence="1">Nucleus</location>
    </subcellularLocation>
</comment>
<organism evidence="9 10">
    <name type="scientific">Trichogramma kaykai</name>
    <dbReference type="NCBI Taxonomy" id="54128"/>
    <lineage>
        <taxon>Eukaryota</taxon>
        <taxon>Metazoa</taxon>
        <taxon>Ecdysozoa</taxon>
        <taxon>Arthropoda</taxon>
        <taxon>Hexapoda</taxon>
        <taxon>Insecta</taxon>
        <taxon>Pterygota</taxon>
        <taxon>Neoptera</taxon>
        <taxon>Endopterygota</taxon>
        <taxon>Hymenoptera</taxon>
        <taxon>Apocrita</taxon>
        <taxon>Proctotrupomorpha</taxon>
        <taxon>Chalcidoidea</taxon>
        <taxon>Trichogrammatidae</taxon>
        <taxon>Trichogramma</taxon>
    </lineage>
</organism>
<dbReference type="PANTHER" id="PTHR15081">
    <property type="entry name" value="NUCLEAR AUTOANTIGENIC SPERM PROTEIN NASP -RELATED"/>
    <property type="match status" value="1"/>
</dbReference>
<evidence type="ECO:0000256" key="6">
    <source>
        <dbReference type="PROSITE-ProRule" id="PRU00339"/>
    </source>
</evidence>
<dbReference type="AlphaFoldDB" id="A0ABD2W045"/>
<evidence type="ECO:0000256" key="5">
    <source>
        <dbReference type="ARBA" id="ARBA00023242"/>
    </source>
</evidence>
<evidence type="ECO:0000256" key="4">
    <source>
        <dbReference type="ARBA" id="ARBA00022803"/>
    </source>
</evidence>
<dbReference type="PROSITE" id="PS50005">
    <property type="entry name" value="TPR"/>
    <property type="match status" value="1"/>
</dbReference>
<comment type="similarity">
    <text evidence="2">Belongs to the NASP family.</text>
</comment>
<name>A0ABD2W045_9HYME</name>
<dbReference type="Gene3D" id="1.25.40.10">
    <property type="entry name" value="Tetratricopeptide repeat domain"/>
    <property type="match status" value="1"/>
</dbReference>
<evidence type="ECO:0000256" key="2">
    <source>
        <dbReference type="ARBA" id="ARBA00008402"/>
    </source>
</evidence>
<evidence type="ECO:0000256" key="7">
    <source>
        <dbReference type="SAM" id="Coils"/>
    </source>
</evidence>
<dbReference type="Proteomes" id="UP001627154">
    <property type="component" value="Unassembled WGS sequence"/>
</dbReference>
<proteinExistence type="inferred from homology"/>
<dbReference type="InterPro" id="IPR051730">
    <property type="entry name" value="NASP-like"/>
</dbReference>
<dbReference type="SMART" id="SM00028">
    <property type="entry name" value="TPR"/>
    <property type="match status" value="2"/>
</dbReference>
<keyword evidence="3" id="KW-0677">Repeat</keyword>
<feature type="region of interest" description="Disordered" evidence="8">
    <location>
        <begin position="371"/>
        <end position="435"/>
    </location>
</feature>
<reference evidence="9 10" key="1">
    <citation type="journal article" date="2024" name="bioRxiv">
        <title>A reference genome for Trichogramma kaykai: A tiny desert-dwelling parasitoid wasp with competing sex-ratio distorters.</title>
        <authorList>
            <person name="Culotta J."/>
            <person name="Lindsey A.R."/>
        </authorList>
    </citation>
    <scope>NUCLEOTIDE SEQUENCE [LARGE SCALE GENOMIC DNA]</scope>
    <source>
        <strain evidence="9 10">KSX58</strain>
    </source>
</reference>
<feature type="compositionally biased region" description="Acidic residues" evidence="8">
    <location>
        <begin position="197"/>
        <end position="206"/>
    </location>
</feature>
<dbReference type="SUPFAM" id="SSF48452">
    <property type="entry name" value="TPR-like"/>
    <property type="match status" value="1"/>
</dbReference>
<comment type="caution">
    <text evidence="9">The sequence shown here is derived from an EMBL/GenBank/DDBJ whole genome shotgun (WGS) entry which is preliminary data.</text>
</comment>
<evidence type="ECO:0000256" key="3">
    <source>
        <dbReference type="ARBA" id="ARBA00022737"/>
    </source>
</evidence>
<keyword evidence="5" id="KW-0539">Nucleus</keyword>
<evidence type="ECO:0000256" key="8">
    <source>
        <dbReference type="SAM" id="MobiDB-lite"/>
    </source>
</evidence>
<dbReference type="EMBL" id="JBJJXI010000148">
    <property type="protein sequence ID" value="KAL3386130.1"/>
    <property type="molecule type" value="Genomic_DNA"/>
</dbReference>
<evidence type="ECO:0000313" key="10">
    <source>
        <dbReference type="Proteomes" id="UP001627154"/>
    </source>
</evidence>
<dbReference type="GO" id="GO:0005634">
    <property type="term" value="C:nucleus"/>
    <property type="evidence" value="ECO:0007669"/>
    <property type="project" value="UniProtKB-SubCell"/>
</dbReference>
<dbReference type="PANTHER" id="PTHR15081:SF1">
    <property type="entry name" value="NUCLEAR AUTOANTIGENIC SPERM PROTEIN"/>
    <property type="match status" value="1"/>
</dbReference>
<accession>A0ABD2W045</accession>
<gene>
    <name evidence="9" type="ORF">TKK_018337</name>
</gene>
<dbReference type="InterPro" id="IPR019734">
    <property type="entry name" value="TPR_rpt"/>
</dbReference>
<keyword evidence="10" id="KW-1185">Reference proteome</keyword>
<feature type="compositionally biased region" description="Basic and acidic residues" evidence="8">
    <location>
        <begin position="98"/>
        <end position="189"/>
    </location>
</feature>
<dbReference type="InterPro" id="IPR011990">
    <property type="entry name" value="TPR-like_helical_dom_sf"/>
</dbReference>
<feature type="compositionally biased region" description="Acidic residues" evidence="8">
    <location>
        <begin position="82"/>
        <end position="97"/>
    </location>
</feature>
<dbReference type="Pfam" id="PF13424">
    <property type="entry name" value="TPR_12"/>
    <property type="match status" value="1"/>
</dbReference>
<evidence type="ECO:0008006" key="11">
    <source>
        <dbReference type="Google" id="ProtNLM"/>
    </source>
</evidence>
<feature type="repeat" description="TPR" evidence="6">
    <location>
        <begin position="278"/>
        <end position="311"/>
    </location>
</feature>
<protein>
    <recommendedName>
        <fullName evidence="11">Tetratricopeptide SHNi-TPR domain-containing protein</fullName>
    </recommendedName>
</protein>